<name>A0A9W6UA72_9STRA</name>
<dbReference type="EMBL" id="BSXW01000703">
    <property type="protein sequence ID" value="GMF28270.1"/>
    <property type="molecule type" value="Genomic_DNA"/>
</dbReference>
<dbReference type="AlphaFoldDB" id="A0A9W6UA72"/>
<evidence type="ECO:0000313" key="2">
    <source>
        <dbReference type="Proteomes" id="UP001165083"/>
    </source>
</evidence>
<evidence type="ECO:0000313" key="1">
    <source>
        <dbReference type="EMBL" id="GMF28270.1"/>
    </source>
</evidence>
<sequence length="280" mass="28853">MSQPPQYQTSIFNSSYFNSTNGALDISTADKRYVKIGSSAFPIVLGGNTLGSTEAGYLTSITPGTGANSKALVLNSSGSITSGITSLTMTSLTAINLTGTLQTATQANITSVGTLTNLTLDTANTGLFTPNIKFWFNSAWTNIDHSMYLGITQGSATAQKALVVNSTLDISGMRNIGCTGTATLSTVNATTLQINSTTVTATATKLNYCHITTLGTAQATGSSNNTLSFDAYGSTGAVTIKSNNQVGINLTSAAAIQAELHVGGCAGLISHITQLLMHLR</sequence>
<protein>
    <submittedName>
        <fullName evidence="1">Unnamed protein product</fullName>
    </submittedName>
</protein>
<dbReference type="Proteomes" id="UP001165083">
    <property type="component" value="Unassembled WGS sequence"/>
</dbReference>
<comment type="caution">
    <text evidence="1">The sequence shown here is derived from an EMBL/GenBank/DDBJ whole genome shotgun (WGS) entry which is preliminary data.</text>
</comment>
<keyword evidence="2" id="KW-1185">Reference proteome</keyword>
<reference evidence="1" key="1">
    <citation type="submission" date="2023-04" db="EMBL/GenBank/DDBJ databases">
        <title>Phytophthora lilii NBRC 32176.</title>
        <authorList>
            <person name="Ichikawa N."/>
            <person name="Sato H."/>
            <person name="Tonouchi N."/>
        </authorList>
    </citation>
    <scope>NUCLEOTIDE SEQUENCE</scope>
    <source>
        <strain evidence="1">NBRC 32176</strain>
    </source>
</reference>
<accession>A0A9W6UA72</accession>
<proteinExistence type="predicted"/>
<gene>
    <name evidence="1" type="ORF">Plil01_001188800</name>
</gene>
<dbReference type="OrthoDB" id="10382738at2759"/>
<organism evidence="1 2">
    <name type="scientific">Phytophthora lilii</name>
    <dbReference type="NCBI Taxonomy" id="2077276"/>
    <lineage>
        <taxon>Eukaryota</taxon>
        <taxon>Sar</taxon>
        <taxon>Stramenopiles</taxon>
        <taxon>Oomycota</taxon>
        <taxon>Peronosporomycetes</taxon>
        <taxon>Peronosporales</taxon>
        <taxon>Peronosporaceae</taxon>
        <taxon>Phytophthora</taxon>
    </lineage>
</organism>